<dbReference type="Pfam" id="PF01734">
    <property type="entry name" value="Patatin"/>
    <property type="match status" value="1"/>
</dbReference>
<sequence>MSSATQPSENAQPFKILSLDDGGVGGLSSLLILENIMETIQKTEGLDKTPRPCERFNLIGGTGTGGIVAIMLGRLGMSIDDCIKTYKEICSAAFTPGKQKWFTRLWAKLTLSIPTTNLENALKKAIRENCPLDKCIQERNDGKSTVDTCQHENEKFLYQQCVNTVVLATTKVDINAAPILFRTYQATTGWSECKIWEVARATSAMANLFKPIKLGRDNEKFMNSSFGHSNPCKILIKEATTLLSDQQEMLILSIGTGFGGPIEMGNTKRSIRESLEKMATSSRGVVNELEAEYSSKKGRYHRFNTADSQGPIESSACVEPSEVAAHTKNYLGEKQHCVESFAEIMINGFPVVSEQPGKSDGPASVYYLPFRENSKFIGRQDILSKLDDMLFTQAGFQQVALVGLGGMGKTQVALKFACMVKVKYTDYSVFWVTAASMDGFRNSCKELTEALNIEASDNEDPRKLVKNYLDADKCGKWLLILDNVDDTSLFDAAAKEDRISSYLPQSEQGRVMITTRSRKVAWLAVEDDNLELGEMSSDDLTSMLIRGVKGLSDDLHDQNKALINEILNELCRLPLAIAQAADYMAVKQISIAEYLELLRESNEDKINLLKYSHMDIMHPEISQSAVATTWLITFQQIRKSSPDAVNLLRFIAKVEPKAIPRTMLPGSDKKKSLVDAIGILLDYGFISRRKEPKMFDMHSLVHLTTQLWFKGLKDEEKYMVTVVDHMASIFPSNRWNNRFLWRQYLPHALRVAKIEKTSDESTARLELKVGKCLKSDGNNRDAVRMLEHVVEVQESLAADHPSRLASQHALAGAYRANGQISKAVAMLEHVVKMREESLAANHPSRLASQHALAIAYRGNGQIGKAVSMLEHVVKTREESLAADHPSRLKSQHSLAGAYHANGQISKAIEMLEHVVKTKEEFLAANHPSRLASQHALAGAYRADGQISKAVAMHEHVVKMGEESLVVDHPSRLASQHALAIAYRDNGQIGKAVSMHEHVVKTGEESLVVDHPSRLSYQHALAIAYRADGQIGKAVSMLEHVVKMREESLAADHPDRLASQHELAIAYYANGQSQPAIELLQQVVDLDETSLTRNPQQRAQTQDLLHEWLTRRADSQDPAS</sequence>
<feature type="domain" description="PNPLA" evidence="3">
    <location>
        <begin position="17"/>
        <end position="236"/>
    </location>
</feature>
<keyword evidence="5" id="KW-1185">Reference proteome</keyword>
<comment type="caution">
    <text evidence="2">Lacks conserved residue(s) required for the propagation of feature annotation.</text>
</comment>
<dbReference type="Gene3D" id="3.40.1090.10">
    <property type="entry name" value="Cytosolic phospholipase A2 catalytic domain"/>
    <property type="match status" value="1"/>
</dbReference>
<evidence type="ECO:0000313" key="5">
    <source>
        <dbReference type="Proteomes" id="UP001610728"/>
    </source>
</evidence>
<name>A0ABR4MMU8_9PEZI</name>
<dbReference type="Pfam" id="PF13424">
    <property type="entry name" value="TPR_12"/>
    <property type="match status" value="3"/>
</dbReference>
<comment type="caution">
    <text evidence="4">The sequence shown here is derived from an EMBL/GenBank/DDBJ whole genome shotgun (WGS) entry which is preliminary data.</text>
</comment>
<reference evidence="4 5" key="1">
    <citation type="submission" date="2020-05" db="EMBL/GenBank/DDBJ databases">
        <title>Ceratocystis lukuohia genome.</title>
        <authorList>
            <person name="Harrington T.C."/>
            <person name="Kim K."/>
            <person name="Mayers C.G."/>
        </authorList>
    </citation>
    <scope>NUCLEOTIDE SEQUENCE [LARGE SCALE GENOMIC DNA]</scope>
    <source>
        <strain evidence="4 5">C4212</strain>
    </source>
</reference>
<dbReference type="RefSeq" id="XP_070860761.1">
    <property type="nucleotide sequence ID" value="XM_071006340.1"/>
</dbReference>
<gene>
    <name evidence="4" type="ORF">HOO65_020123</name>
</gene>
<dbReference type="SUPFAM" id="SSF52540">
    <property type="entry name" value="P-loop containing nucleoside triphosphate hydrolases"/>
    <property type="match status" value="1"/>
</dbReference>
<keyword evidence="1" id="KW-0443">Lipid metabolism</keyword>
<proteinExistence type="predicted"/>
<dbReference type="InterPro" id="IPR011990">
    <property type="entry name" value="TPR-like_helical_dom_sf"/>
</dbReference>
<dbReference type="Pfam" id="PF00931">
    <property type="entry name" value="NB-ARC"/>
    <property type="match status" value="1"/>
</dbReference>
<dbReference type="PANTHER" id="PTHR46082">
    <property type="entry name" value="ATP/GTP-BINDING PROTEIN-RELATED"/>
    <property type="match status" value="1"/>
</dbReference>
<evidence type="ECO:0000259" key="3">
    <source>
        <dbReference type="PROSITE" id="PS51635"/>
    </source>
</evidence>
<dbReference type="InterPro" id="IPR027417">
    <property type="entry name" value="P-loop_NTPase"/>
</dbReference>
<dbReference type="EMBL" id="JABSNW010000002">
    <property type="protein sequence ID" value="KAL2889581.1"/>
    <property type="molecule type" value="Genomic_DNA"/>
</dbReference>
<dbReference type="SMART" id="SM00028">
    <property type="entry name" value="TPR"/>
    <property type="match status" value="8"/>
</dbReference>
<keyword evidence="4" id="KW-0378">Hydrolase</keyword>
<dbReference type="InterPro" id="IPR002641">
    <property type="entry name" value="PNPLA_dom"/>
</dbReference>
<dbReference type="SUPFAM" id="SSF52151">
    <property type="entry name" value="FabD/lysophospholipase-like"/>
    <property type="match status" value="1"/>
</dbReference>
<dbReference type="InterPro" id="IPR053137">
    <property type="entry name" value="NLR-like"/>
</dbReference>
<dbReference type="Gene3D" id="1.25.40.10">
    <property type="entry name" value="Tetratricopeptide repeat domain"/>
    <property type="match status" value="2"/>
</dbReference>
<dbReference type="SUPFAM" id="SSF48452">
    <property type="entry name" value="TPR-like"/>
    <property type="match status" value="3"/>
</dbReference>
<evidence type="ECO:0000256" key="2">
    <source>
        <dbReference type="PROSITE-ProRule" id="PRU01161"/>
    </source>
</evidence>
<dbReference type="GeneID" id="98115756"/>
<evidence type="ECO:0000313" key="4">
    <source>
        <dbReference type="EMBL" id="KAL2889581.1"/>
    </source>
</evidence>
<dbReference type="PANTHER" id="PTHR46082:SF6">
    <property type="entry name" value="AAA+ ATPASE DOMAIN-CONTAINING PROTEIN-RELATED"/>
    <property type="match status" value="1"/>
</dbReference>
<dbReference type="InterPro" id="IPR016035">
    <property type="entry name" value="Acyl_Trfase/lysoPLipase"/>
</dbReference>
<organism evidence="4 5">
    <name type="scientific">Ceratocystis lukuohia</name>
    <dbReference type="NCBI Taxonomy" id="2019550"/>
    <lineage>
        <taxon>Eukaryota</taxon>
        <taxon>Fungi</taxon>
        <taxon>Dikarya</taxon>
        <taxon>Ascomycota</taxon>
        <taxon>Pezizomycotina</taxon>
        <taxon>Sordariomycetes</taxon>
        <taxon>Hypocreomycetidae</taxon>
        <taxon>Microascales</taxon>
        <taxon>Ceratocystidaceae</taxon>
        <taxon>Ceratocystis</taxon>
    </lineage>
</organism>
<keyword evidence="4" id="KW-0808">Transferase</keyword>
<evidence type="ECO:0000256" key="1">
    <source>
        <dbReference type="ARBA" id="ARBA00023098"/>
    </source>
</evidence>
<dbReference type="InterPro" id="IPR019734">
    <property type="entry name" value="TPR_rpt"/>
</dbReference>
<accession>A0ABR4MMU8</accession>
<dbReference type="Gene3D" id="3.40.50.300">
    <property type="entry name" value="P-loop containing nucleotide triphosphate hydrolases"/>
    <property type="match status" value="1"/>
</dbReference>
<dbReference type="PROSITE" id="PS51635">
    <property type="entry name" value="PNPLA"/>
    <property type="match status" value="1"/>
</dbReference>
<dbReference type="Pfam" id="PF13374">
    <property type="entry name" value="TPR_10"/>
    <property type="match status" value="1"/>
</dbReference>
<dbReference type="Proteomes" id="UP001610728">
    <property type="component" value="Unassembled WGS sequence"/>
</dbReference>
<protein>
    <submittedName>
        <fullName evidence="4">Acyl transferase acyl hydrolase lysophospholipase</fullName>
    </submittedName>
</protein>
<dbReference type="InterPro" id="IPR002182">
    <property type="entry name" value="NB-ARC"/>
</dbReference>
<dbReference type="NCBIfam" id="NF040586">
    <property type="entry name" value="FxSxx_TPR"/>
    <property type="match status" value="1"/>
</dbReference>
<dbReference type="GO" id="GO:0016787">
    <property type="term" value="F:hydrolase activity"/>
    <property type="evidence" value="ECO:0007669"/>
    <property type="project" value="UniProtKB-KW"/>
</dbReference>
<dbReference type="GO" id="GO:0016740">
    <property type="term" value="F:transferase activity"/>
    <property type="evidence" value="ECO:0007669"/>
    <property type="project" value="UniProtKB-KW"/>
</dbReference>